<keyword evidence="6" id="KW-1185">Reference proteome</keyword>
<sequence length="273" mass="29757">MTLETTLVRSPGTSLHRQIFLVLRDRIVQGVYAPGEALPKEEALVEQFGVARVTVRRALADLELEGLVLRRHGRGTFVRSDARSALKVPTLGYLEELKHTAQTTRVEVLTVETTPPPPWIGEVLQIAPGERAVHAVRLRSAGTTPLMLTDAWVPETLGAPITASALKKQALYEILMDQGVEFGRVLQQISAEAADPSKATLLKCEVSSPLIRLTRLLHDRAGKPVQHLTVHLTPQRSSILMDISGEAINTLNGGHIVHDAQSLRSVLAARGKT</sequence>
<evidence type="ECO:0000259" key="4">
    <source>
        <dbReference type="PROSITE" id="PS50949"/>
    </source>
</evidence>
<dbReference type="PRINTS" id="PR00035">
    <property type="entry name" value="HTHGNTR"/>
</dbReference>
<dbReference type="SMART" id="SM00345">
    <property type="entry name" value="HTH_GNTR"/>
    <property type="match status" value="1"/>
</dbReference>
<dbReference type="InterPro" id="IPR050679">
    <property type="entry name" value="Bact_HTH_transcr_reg"/>
</dbReference>
<dbReference type="InterPro" id="IPR011663">
    <property type="entry name" value="UTRA"/>
</dbReference>
<dbReference type="SUPFAM" id="SSF64288">
    <property type="entry name" value="Chorismate lyase-like"/>
    <property type="match status" value="1"/>
</dbReference>
<evidence type="ECO:0000256" key="3">
    <source>
        <dbReference type="ARBA" id="ARBA00023163"/>
    </source>
</evidence>
<dbReference type="PROSITE" id="PS50949">
    <property type="entry name" value="HTH_GNTR"/>
    <property type="match status" value="1"/>
</dbReference>
<evidence type="ECO:0000256" key="2">
    <source>
        <dbReference type="ARBA" id="ARBA00023125"/>
    </source>
</evidence>
<dbReference type="Gene3D" id="3.40.1410.10">
    <property type="entry name" value="Chorismate lyase-like"/>
    <property type="match status" value="1"/>
</dbReference>
<dbReference type="EMBL" id="JAXOJX010000072">
    <property type="protein sequence ID" value="MDZ5460516.1"/>
    <property type="molecule type" value="Genomic_DNA"/>
</dbReference>
<evidence type="ECO:0000256" key="1">
    <source>
        <dbReference type="ARBA" id="ARBA00023015"/>
    </source>
</evidence>
<keyword evidence="2" id="KW-0238">DNA-binding</keyword>
<dbReference type="PANTHER" id="PTHR44846:SF1">
    <property type="entry name" value="MANNOSYL-D-GLYCERATE TRANSPORT_METABOLISM SYSTEM REPRESSOR MNGR-RELATED"/>
    <property type="match status" value="1"/>
</dbReference>
<comment type="caution">
    <text evidence="5">The sequence shown here is derived from an EMBL/GenBank/DDBJ whole genome shotgun (WGS) entry which is preliminary data.</text>
</comment>
<dbReference type="RefSeq" id="WP_322467939.1">
    <property type="nucleotide sequence ID" value="NZ_JAXOJX010000072.1"/>
</dbReference>
<dbReference type="InterPro" id="IPR036388">
    <property type="entry name" value="WH-like_DNA-bd_sf"/>
</dbReference>
<dbReference type="InterPro" id="IPR000524">
    <property type="entry name" value="Tscrpt_reg_HTH_GntR"/>
</dbReference>
<feature type="domain" description="HTH gntR-type" evidence="4">
    <location>
        <begin position="13"/>
        <end position="81"/>
    </location>
</feature>
<dbReference type="Pfam" id="PF07702">
    <property type="entry name" value="UTRA"/>
    <property type="match status" value="1"/>
</dbReference>
<accession>A0ABU5INR3</accession>
<dbReference type="InterPro" id="IPR036390">
    <property type="entry name" value="WH_DNA-bd_sf"/>
</dbReference>
<name>A0ABU5INR3_9BURK</name>
<evidence type="ECO:0000313" key="6">
    <source>
        <dbReference type="Proteomes" id="UP001293718"/>
    </source>
</evidence>
<keyword evidence="3" id="KW-0804">Transcription</keyword>
<dbReference type="SMART" id="SM00866">
    <property type="entry name" value="UTRA"/>
    <property type="match status" value="1"/>
</dbReference>
<protein>
    <submittedName>
        <fullName evidence="5">GntR family transcriptional regulator</fullName>
    </submittedName>
</protein>
<gene>
    <name evidence="5" type="ORF">SM757_28440</name>
</gene>
<dbReference type="Proteomes" id="UP001293718">
    <property type="component" value="Unassembled WGS sequence"/>
</dbReference>
<dbReference type="PANTHER" id="PTHR44846">
    <property type="entry name" value="MANNOSYL-D-GLYCERATE TRANSPORT/METABOLISM SYSTEM REPRESSOR MNGR-RELATED"/>
    <property type="match status" value="1"/>
</dbReference>
<organism evidence="5 6">
    <name type="scientific">Azohydromonas lata</name>
    <dbReference type="NCBI Taxonomy" id="45677"/>
    <lineage>
        <taxon>Bacteria</taxon>
        <taxon>Pseudomonadati</taxon>
        <taxon>Pseudomonadota</taxon>
        <taxon>Betaproteobacteria</taxon>
        <taxon>Burkholderiales</taxon>
        <taxon>Sphaerotilaceae</taxon>
        <taxon>Azohydromonas</taxon>
    </lineage>
</organism>
<reference evidence="5 6" key="1">
    <citation type="submission" date="2023-11" db="EMBL/GenBank/DDBJ databases">
        <title>Draft genome of Azohydromonas lata strain H1 (DSM1123), a polyhydroxyalkanoate producer.</title>
        <authorList>
            <person name="Traversa D."/>
            <person name="D'Addabbo P."/>
            <person name="Pazzani C."/>
            <person name="Manzari C."/>
            <person name="Chiara M."/>
            <person name="Scrascia M."/>
        </authorList>
    </citation>
    <scope>NUCLEOTIDE SEQUENCE [LARGE SCALE GENOMIC DNA]</scope>
    <source>
        <strain evidence="5 6">H1</strain>
    </source>
</reference>
<dbReference type="Pfam" id="PF00392">
    <property type="entry name" value="GntR"/>
    <property type="match status" value="1"/>
</dbReference>
<dbReference type="InterPro" id="IPR028978">
    <property type="entry name" value="Chorismate_lyase_/UTRA_dom_sf"/>
</dbReference>
<evidence type="ECO:0000313" key="5">
    <source>
        <dbReference type="EMBL" id="MDZ5460516.1"/>
    </source>
</evidence>
<proteinExistence type="predicted"/>
<dbReference type="Gene3D" id="1.10.10.10">
    <property type="entry name" value="Winged helix-like DNA-binding domain superfamily/Winged helix DNA-binding domain"/>
    <property type="match status" value="1"/>
</dbReference>
<dbReference type="CDD" id="cd07377">
    <property type="entry name" value="WHTH_GntR"/>
    <property type="match status" value="1"/>
</dbReference>
<keyword evidence="1" id="KW-0805">Transcription regulation</keyword>
<dbReference type="SUPFAM" id="SSF46785">
    <property type="entry name" value="Winged helix' DNA-binding domain"/>
    <property type="match status" value="1"/>
</dbReference>